<dbReference type="NCBIfam" id="TIGR00086">
    <property type="entry name" value="smpB"/>
    <property type="match status" value="1"/>
</dbReference>
<dbReference type="Proteomes" id="UP000010798">
    <property type="component" value="Chromosome"/>
</dbReference>
<accession>L0DLB5</accession>
<dbReference type="NCBIfam" id="NF003843">
    <property type="entry name" value="PRK05422.1"/>
    <property type="match status" value="1"/>
</dbReference>
<keyword evidence="2 3" id="KW-0694">RNA-binding</keyword>
<dbReference type="InterPro" id="IPR000037">
    <property type="entry name" value="SsrA-bd_prot"/>
</dbReference>
<evidence type="ECO:0000256" key="3">
    <source>
        <dbReference type="HAMAP-Rule" id="MF_00023"/>
    </source>
</evidence>
<sequence length="169" mass="19037">MAKSGGGKNSSKSDADENAIKIVARNRRARFEYELLDKVEAGIVLTGTEVKSLRNGKASLEESYAGISSDEVWLYGCDIPEYLQANRMNHKPKRPRKLLLHRSEIDKLLAKASERGLTIVPLMVYFKKGMAKVEISIARGRKLHDKREALKTKDAKRDIDRAVRGRGRD</sequence>
<dbReference type="GO" id="GO:0003723">
    <property type="term" value="F:RNA binding"/>
    <property type="evidence" value="ECO:0007669"/>
    <property type="project" value="UniProtKB-UniRule"/>
</dbReference>
<dbReference type="Pfam" id="PF01668">
    <property type="entry name" value="SmpB"/>
    <property type="match status" value="1"/>
</dbReference>
<evidence type="ECO:0000256" key="2">
    <source>
        <dbReference type="ARBA" id="ARBA00022884"/>
    </source>
</evidence>
<organism evidence="5 6">
    <name type="scientific">Singulisphaera acidiphila (strain ATCC BAA-1392 / DSM 18658 / VKM B-2454 / MOB10)</name>
    <dbReference type="NCBI Taxonomy" id="886293"/>
    <lineage>
        <taxon>Bacteria</taxon>
        <taxon>Pseudomonadati</taxon>
        <taxon>Planctomycetota</taxon>
        <taxon>Planctomycetia</taxon>
        <taxon>Isosphaerales</taxon>
        <taxon>Isosphaeraceae</taxon>
        <taxon>Singulisphaera</taxon>
    </lineage>
</organism>
<dbReference type="SUPFAM" id="SSF74982">
    <property type="entry name" value="Small protein B (SmpB)"/>
    <property type="match status" value="1"/>
</dbReference>
<dbReference type="PANTHER" id="PTHR30308">
    <property type="entry name" value="TMRNA-BINDING COMPONENT OF TRANS-TRANSLATION TAGGING COMPLEX"/>
    <property type="match status" value="1"/>
</dbReference>
<dbReference type="GO" id="GO:0070929">
    <property type="term" value="P:trans-translation"/>
    <property type="evidence" value="ECO:0007669"/>
    <property type="project" value="UniProtKB-UniRule"/>
</dbReference>
<dbReference type="GO" id="GO:0070930">
    <property type="term" value="P:trans-translation-dependent protein tagging"/>
    <property type="evidence" value="ECO:0007669"/>
    <property type="project" value="TreeGrafter"/>
</dbReference>
<evidence type="ECO:0000256" key="1">
    <source>
        <dbReference type="ARBA" id="ARBA00022490"/>
    </source>
</evidence>
<dbReference type="Gene3D" id="2.40.280.10">
    <property type="match status" value="1"/>
</dbReference>
<dbReference type="CDD" id="cd09294">
    <property type="entry name" value="SmpB"/>
    <property type="match status" value="1"/>
</dbReference>
<dbReference type="KEGG" id="saci:Sinac_5496"/>
<comment type="function">
    <text evidence="3">Required for rescue of stalled ribosomes mediated by trans-translation. Binds to transfer-messenger RNA (tmRNA), required for stable association of tmRNA with ribosomes. tmRNA and SmpB together mimic tRNA shape, replacing the anticodon stem-loop with SmpB. tmRNA is encoded by the ssrA gene; the 2 termini fold to resemble tRNA(Ala) and it encodes a 'tag peptide', a short internal open reading frame. During trans-translation Ala-aminoacylated tmRNA acts like a tRNA, entering the A-site of stalled ribosomes, displacing the stalled mRNA. The ribosome then switches to translate the ORF on the tmRNA; the nascent peptide is terminated with the 'tag peptide' encoded by the tmRNA and targeted for degradation. The ribosome is freed to recommence translation, which seems to be the essential function of trans-translation.</text>
</comment>
<protein>
    <recommendedName>
        <fullName evidence="3">SsrA-binding protein</fullName>
    </recommendedName>
    <alternativeName>
        <fullName evidence="3">Small protein B</fullName>
    </alternativeName>
</protein>
<proteinExistence type="inferred from homology"/>
<gene>
    <name evidence="3" type="primary">smpB</name>
    <name evidence="5" type="ordered locus">Sinac_5496</name>
</gene>
<name>L0DLB5_SINAD</name>
<dbReference type="HAMAP" id="MF_00023">
    <property type="entry name" value="SmpB"/>
    <property type="match status" value="1"/>
</dbReference>
<dbReference type="HOGENOM" id="CLU_108953_0_1_0"/>
<dbReference type="GO" id="GO:0005829">
    <property type="term" value="C:cytosol"/>
    <property type="evidence" value="ECO:0007669"/>
    <property type="project" value="TreeGrafter"/>
</dbReference>
<keyword evidence="1 3" id="KW-0963">Cytoplasm</keyword>
<dbReference type="OrthoDB" id="9805462at2"/>
<dbReference type="RefSeq" id="WP_015248738.1">
    <property type="nucleotide sequence ID" value="NC_019892.1"/>
</dbReference>
<reference evidence="5 6" key="1">
    <citation type="submission" date="2012-02" db="EMBL/GenBank/DDBJ databases">
        <title>Complete sequence of chromosome of Singulisphaera acidiphila DSM 18658.</title>
        <authorList>
            <consortium name="US DOE Joint Genome Institute (JGI-PGF)"/>
            <person name="Lucas S."/>
            <person name="Copeland A."/>
            <person name="Lapidus A."/>
            <person name="Glavina del Rio T."/>
            <person name="Dalin E."/>
            <person name="Tice H."/>
            <person name="Bruce D."/>
            <person name="Goodwin L."/>
            <person name="Pitluck S."/>
            <person name="Peters L."/>
            <person name="Ovchinnikova G."/>
            <person name="Chertkov O."/>
            <person name="Kyrpides N."/>
            <person name="Mavromatis K."/>
            <person name="Ivanova N."/>
            <person name="Brettin T."/>
            <person name="Detter J.C."/>
            <person name="Han C."/>
            <person name="Larimer F."/>
            <person name="Land M."/>
            <person name="Hauser L."/>
            <person name="Markowitz V."/>
            <person name="Cheng J.-F."/>
            <person name="Hugenholtz P."/>
            <person name="Woyke T."/>
            <person name="Wu D."/>
            <person name="Tindall B."/>
            <person name="Pomrenke H."/>
            <person name="Brambilla E."/>
            <person name="Klenk H.-P."/>
            <person name="Eisen J.A."/>
        </authorList>
    </citation>
    <scope>NUCLEOTIDE SEQUENCE [LARGE SCALE GENOMIC DNA]</scope>
    <source>
        <strain evidence="6">ATCC BAA-1392 / DSM 18658 / VKM B-2454 / MOB10</strain>
    </source>
</reference>
<dbReference type="AlphaFoldDB" id="L0DLB5"/>
<dbReference type="STRING" id="886293.Sinac_5496"/>
<dbReference type="InterPro" id="IPR020081">
    <property type="entry name" value="SsrA-bd_prot_CS"/>
</dbReference>
<evidence type="ECO:0000313" key="5">
    <source>
        <dbReference type="EMBL" id="AGA29638.1"/>
    </source>
</evidence>
<evidence type="ECO:0000313" key="6">
    <source>
        <dbReference type="Proteomes" id="UP000010798"/>
    </source>
</evidence>
<evidence type="ECO:0000256" key="4">
    <source>
        <dbReference type="SAM" id="MobiDB-lite"/>
    </source>
</evidence>
<keyword evidence="6" id="KW-1185">Reference proteome</keyword>
<dbReference type="eggNOG" id="COG0691">
    <property type="taxonomic scope" value="Bacteria"/>
</dbReference>
<dbReference type="PANTHER" id="PTHR30308:SF2">
    <property type="entry name" value="SSRA-BINDING PROTEIN"/>
    <property type="match status" value="1"/>
</dbReference>
<dbReference type="EMBL" id="CP003364">
    <property type="protein sequence ID" value="AGA29638.1"/>
    <property type="molecule type" value="Genomic_DNA"/>
</dbReference>
<feature type="region of interest" description="Disordered" evidence="4">
    <location>
        <begin position="148"/>
        <end position="169"/>
    </location>
</feature>
<dbReference type="InterPro" id="IPR023620">
    <property type="entry name" value="SmpB"/>
</dbReference>
<comment type="similarity">
    <text evidence="3">Belongs to the SmpB family.</text>
</comment>
<dbReference type="PROSITE" id="PS01317">
    <property type="entry name" value="SSRP"/>
    <property type="match status" value="1"/>
</dbReference>
<comment type="subcellular location">
    <subcellularLocation>
        <location evidence="3">Cytoplasm</location>
    </subcellularLocation>
    <text evidence="3">The tmRNA-SmpB complex associates with stalled 70S ribosomes.</text>
</comment>